<feature type="non-terminal residue" evidence="1">
    <location>
        <position position="115"/>
    </location>
</feature>
<organism evidence="1">
    <name type="scientific">marine metagenome</name>
    <dbReference type="NCBI Taxonomy" id="408172"/>
    <lineage>
        <taxon>unclassified sequences</taxon>
        <taxon>metagenomes</taxon>
        <taxon>ecological metagenomes</taxon>
    </lineage>
</organism>
<accession>A0A382TJ28</accession>
<name>A0A382TJ28_9ZZZZ</name>
<gene>
    <name evidence="1" type="ORF">METZ01_LOCUS374636</name>
</gene>
<proteinExistence type="predicted"/>
<dbReference type="AlphaFoldDB" id="A0A382TJ28"/>
<protein>
    <submittedName>
        <fullName evidence="1">Uncharacterized protein</fullName>
    </submittedName>
</protein>
<sequence>MNLKLLAETLQNSEIILLKALSKSKILDSHKRMSNVEFMRSAMYLNNKKLVRILKSERKVVTLLENGLEAAKKSLPELILADVLKKQSLTFRRGEKLLGSDKFRFAVGYLRAGNY</sequence>
<dbReference type="EMBL" id="UINC01136798">
    <property type="protein sequence ID" value="SVD21782.1"/>
    <property type="molecule type" value="Genomic_DNA"/>
</dbReference>
<reference evidence="1" key="1">
    <citation type="submission" date="2018-05" db="EMBL/GenBank/DDBJ databases">
        <authorList>
            <person name="Lanie J.A."/>
            <person name="Ng W.-L."/>
            <person name="Kazmierczak K.M."/>
            <person name="Andrzejewski T.M."/>
            <person name="Davidsen T.M."/>
            <person name="Wayne K.J."/>
            <person name="Tettelin H."/>
            <person name="Glass J.I."/>
            <person name="Rusch D."/>
            <person name="Podicherti R."/>
            <person name="Tsui H.-C.T."/>
            <person name="Winkler M.E."/>
        </authorList>
    </citation>
    <scope>NUCLEOTIDE SEQUENCE</scope>
</reference>
<evidence type="ECO:0000313" key="1">
    <source>
        <dbReference type="EMBL" id="SVD21782.1"/>
    </source>
</evidence>